<dbReference type="SMART" id="SM00363">
    <property type="entry name" value="S4"/>
    <property type="match status" value="1"/>
</dbReference>
<keyword evidence="9" id="KW-1185">Reference proteome</keyword>
<dbReference type="PROSITE" id="PS01129">
    <property type="entry name" value="PSI_RLU"/>
    <property type="match status" value="1"/>
</dbReference>
<protein>
    <recommendedName>
        <fullName evidence="6">Pseudouridine synthase</fullName>
        <ecNumber evidence="6">5.4.99.-</ecNumber>
    </recommendedName>
</protein>
<feature type="domain" description="RNA-binding S4" evidence="7">
    <location>
        <begin position="26"/>
        <end position="91"/>
    </location>
</feature>
<dbReference type="SUPFAM" id="SSF55120">
    <property type="entry name" value="Pseudouridine synthase"/>
    <property type="match status" value="1"/>
</dbReference>
<accession>A0A0S7BJU4</accession>
<dbReference type="InterPro" id="IPR036986">
    <property type="entry name" value="S4_RNA-bd_sf"/>
</dbReference>
<dbReference type="NCBIfam" id="TIGR00005">
    <property type="entry name" value="rluA_subfam"/>
    <property type="match status" value="1"/>
</dbReference>
<dbReference type="Proteomes" id="UP000053370">
    <property type="component" value="Unassembled WGS sequence"/>
</dbReference>
<dbReference type="InterPro" id="IPR006225">
    <property type="entry name" value="PsdUridine_synth_RluC/D"/>
</dbReference>
<sequence>MTKETEDFKDLTGIRKTIKTQDIDQIRLDLFLVQKLPDYSRSRIQQFIQEKRVMIDGIPAVKSGQIISSNQTIQVLFPEDKEVALIPESIPLDIIYEDDRTIIINKPAGMVVHPSIGHEAGTLVHAVLAHCDDLKSFGGEIRPGVVHRLDRDTSGIIVMAKDEKAHIYLQKQFKDRQTIKRYLALVDGKPPTPTGRIDAPIGRDPIHRQKMAVLPNGKSRDAVTEYFTKESYLKHTLIEAHPLTGRTHQIRVHAAFIKCPIVGDVLYGYHKSSLEINRHFLHAYQLTITLPGKKEPQTFEAPLPQELADLLLTLPKRVI</sequence>
<reference evidence="8" key="1">
    <citation type="journal article" date="2015" name="Genome Announc.">
        <title>Draft Genome Sequence of Anaerolineae Strain TC1, a Novel Isolate from a Methanogenic Wastewater Treatment System.</title>
        <authorList>
            <person name="Matsuura N."/>
            <person name="Tourlousse D.M."/>
            <person name="Sun L."/>
            <person name="Toyonaga M."/>
            <person name="Kuroda K."/>
            <person name="Ohashi A."/>
            <person name="Cruz R."/>
            <person name="Yamaguchi T."/>
            <person name="Sekiguchi Y."/>
        </authorList>
    </citation>
    <scope>NUCLEOTIDE SEQUENCE [LARGE SCALE GENOMIC DNA]</scope>
    <source>
        <strain evidence="8">TC1</strain>
    </source>
</reference>
<evidence type="ECO:0000256" key="5">
    <source>
        <dbReference type="PROSITE-ProRule" id="PRU00182"/>
    </source>
</evidence>
<dbReference type="GO" id="GO:0000455">
    <property type="term" value="P:enzyme-directed rRNA pseudouridine synthesis"/>
    <property type="evidence" value="ECO:0007669"/>
    <property type="project" value="TreeGrafter"/>
</dbReference>
<dbReference type="Pfam" id="PF00849">
    <property type="entry name" value="PseudoU_synth_2"/>
    <property type="match status" value="1"/>
</dbReference>
<keyword evidence="3 6" id="KW-0413">Isomerase</keyword>
<dbReference type="InterPro" id="IPR006224">
    <property type="entry name" value="PsdUridine_synth_RluA-like_CS"/>
</dbReference>
<dbReference type="CDD" id="cd02869">
    <property type="entry name" value="PseudoU_synth_RluA_like"/>
    <property type="match status" value="1"/>
</dbReference>
<dbReference type="Pfam" id="PF01479">
    <property type="entry name" value="S4"/>
    <property type="match status" value="1"/>
</dbReference>
<evidence type="ECO:0000313" key="8">
    <source>
        <dbReference type="EMBL" id="GAP40605.1"/>
    </source>
</evidence>
<dbReference type="InterPro" id="IPR002942">
    <property type="entry name" value="S4_RNA-bd"/>
</dbReference>
<evidence type="ECO:0000259" key="7">
    <source>
        <dbReference type="SMART" id="SM00363"/>
    </source>
</evidence>
<feature type="active site" evidence="4">
    <location>
        <position position="150"/>
    </location>
</feature>
<evidence type="ECO:0000256" key="1">
    <source>
        <dbReference type="ARBA" id="ARBA00000073"/>
    </source>
</evidence>
<dbReference type="PANTHER" id="PTHR21600">
    <property type="entry name" value="MITOCHONDRIAL RNA PSEUDOURIDINE SYNTHASE"/>
    <property type="match status" value="1"/>
</dbReference>
<dbReference type="InterPro" id="IPR020103">
    <property type="entry name" value="PsdUridine_synth_cat_dom_sf"/>
</dbReference>
<dbReference type="AlphaFoldDB" id="A0A0S7BJU4"/>
<dbReference type="CDD" id="cd00165">
    <property type="entry name" value="S4"/>
    <property type="match status" value="1"/>
</dbReference>
<dbReference type="PROSITE" id="PS50889">
    <property type="entry name" value="S4"/>
    <property type="match status" value="1"/>
</dbReference>
<evidence type="ECO:0000313" key="9">
    <source>
        <dbReference type="Proteomes" id="UP000053370"/>
    </source>
</evidence>
<dbReference type="SUPFAM" id="SSF55174">
    <property type="entry name" value="Alpha-L RNA-binding motif"/>
    <property type="match status" value="1"/>
</dbReference>
<comment type="similarity">
    <text evidence="2 6">Belongs to the pseudouridine synthase RluA family.</text>
</comment>
<gene>
    <name evidence="8" type="ORF">ATC1_13582</name>
</gene>
<comment type="catalytic activity">
    <reaction evidence="1 6">
        <text>a uridine in RNA = a pseudouridine in RNA</text>
        <dbReference type="Rhea" id="RHEA:48348"/>
        <dbReference type="Rhea" id="RHEA-COMP:12068"/>
        <dbReference type="Rhea" id="RHEA-COMP:12069"/>
        <dbReference type="ChEBI" id="CHEBI:65314"/>
        <dbReference type="ChEBI" id="CHEBI:65315"/>
    </reaction>
</comment>
<proteinExistence type="inferred from homology"/>
<dbReference type="RefSeq" id="WP_082174711.1">
    <property type="nucleotide sequence ID" value="NZ_DF968181.1"/>
</dbReference>
<dbReference type="Gene3D" id="3.30.2350.10">
    <property type="entry name" value="Pseudouridine synthase"/>
    <property type="match status" value="1"/>
</dbReference>
<dbReference type="STRING" id="1678840.ATC1_13582"/>
<evidence type="ECO:0000256" key="6">
    <source>
        <dbReference type="RuleBase" id="RU362028"/>
    </source>
</evidence>
<dbReference type="InterPro" id="IPR006145">
    <property type="entry name" value="PsdUridine_synth_RsuA/RluA"/>
</dbReference>
<dbReference type="OrthoDB" id="9773999at2"/>
<comment type="function">
    <text evidence="6">Responsible for synthesis of pseudouridine from uracil.</text>
</comment>
<dbReference type="EMBL" id="DF968181">
    <property type="protein sequence ID" value="GAP40605.1"/>
    <property type="molecule type" value="Genomic_DNA"/>
</dbReference>
<dbReference type="InterPro" id="IPR050188">
    <property type="entry name" value="RluA_PseudoU_synthase"/>
</dbReference>
<dbReference type="PATRIC" id="fig|1678840.3.peg.1899"/>
<dbReference type="EC" id="5.4.99.-" evidence="6"/>
<evidence type="ECO:0000256" key="2">
    <source>
        <dbReference type="ARBA" id="ARBA00010876"/>
    </source>
</evidence>
<evidence type="ECO:0000256" key="3">
    <source>
        <dbReference type="ARBA" id="ARBA00023235"/>
    </source>
</evidence>
<evidence type="ECO:0000256" key="4">
    <source>
        <dbReference type="PIRSR" id="PIRSR606225-1"/>
    </source>
</evidence>
<dbReference type="GO" id="GO:0120159">
    <property type="term" value="F:rRNA pseudouridine synthase activity"/>
    <property type="evidence" value="ECO:0007669"/>
    <property type="project" value="UniProtKB-ARBA"/>
</dbReference>
<dbReference type="Gene3D" id="3.10.290.10">
    <property type="entry name" value="RNA-binding S4 domain"/>
    <property type="match status" value="1"/>
</dbReference>
<dbReference type="GO" id="GO:0003723">
    <property type="term" value="F:RNA binding"/>
    <property type="evidence" value="ECO:0007669"/>
    <property type="project" value="UniProtKB-KW"/>
</dbReference>
<keyword evidence="5" id="KW-0694">RNA-binding</keyword>
<name>A0A0S7BJU4_9CHLR</name>
<dbReference type="PANTHER" id="PTHR21600:SF44">
    <property type="entry name" value="RIBOSOMAL LARGE SUBUNIT PSEUDOURIDINE SYNTHASE D"/>
    <property type="match status" value="1"/>
</dbReference>
<organism evidence="8">
    <name type="scientific">Flexilinea flocculi</name>
    <dbReference type="NCBI Taxonomy" id="1678840"/>
    <lineage>
        <taxon>Bacteria</taxon>
        <taxon>Bacillati</taxon>
        <taxon>Chloroflexota</taxon>
        <taxon>Anaerolineae</taxon>
        <taxon>Anaerolineales</taxon>
        <taxon>Anaerolineaceae</taxon>
        <taxon>Flexilinea</taxon>
    </lineage>
</organism>